<dbReference type="PROSITE" id="PS50995">
    <property type="entry name" value="HTH_MARR_2"/>
    <property type="match status" value="1"/>
</dbReference>
<keyword evidence="2" id="KW-0238">DNA-binding</keyword>
<dbReference type="PRINTS" id="PR00598">
    <property type="entry name" value="HTHMARR"/>
</dbReference>
<dbReference type="Gene3D" id="1.10.10.10">
    <property type="entry name" value="Winged helix-like DNA-binding domain superfamily/Winged helix DNA-binding domain"/>
    <property type="match status" value="1"/>
</dbReference>
<dbReference type="Pfam" id="PF12802">
    <property type="entry name" value="MarR_2"/>
    <property type="match status" value="1"/>
</dbReference>
<dbReference type="SUPFAM" id="SSF46785">
    <property type="entry name" value="Winged helix' DNA-binding domain"/>
    <property type="match status" value="1"/>
</dbReference>
<dbReference type="PROSITE" id="PS01117">
    <property type="entry name" value="HTH_MARR_1"/>
    <property type="match status" value="1"/>
</dbReference>
<dbReference type="InterPro" id="IPR039422">
    <property type="entry name" value="MarR/SlyA-like"/>
</dbReference>
<evidence type="ECO:0000313" key="6">
    <source>
        <dbReference type="Proteomes" id="UP000609531"/>
    </source>
</evidence>
<dbReference type="InterPro" id="IPR036390">
    <property type="entry name" value="WH_DNA-bd_sf"/>
</dbReference>
<accession>A0A934MI07</accession>
<sequence>MDAVNRAVVEARDEADALRLWLRLFATANRVEGELSRRLRSEFSMTLPRFDLMAQLAKAPEPIALGELSRRLMVTNGNVTGLVDRLVDDGLVERRVAKEDRRSAVVSLTSAGRALFDTMAKAHRGWVEGLFAGLDDASRAALSTLLKEARTSVEEAT</sequence>
<keyword evidence="6" id="KW-1185">Reference proteome</keyword>
<dbReference type="PANTHER" id="PTHR33164">
    <property type="entry name" value="TRANSCRIPTIONAL REGULATOR, MARR FAMILY"/>
    <property type="match status" value="1"/>
</dbReference>
<protein>
    <submittedName>
        <fullName evidence="5">MarR family transcriptional regulator</fullName>
    </submittedName>
</protein>
<keyword evidence="1" id="KW-0805">Transcription regulation</keyword>
<dbReference type="EMBL" id="JAEKJA010000015">
    <property type="protein sequence ID" value="MBJ3777445.1"/>
    <property type="molecule type" value="Genomic_DNA"/>
</dbReference>
<evidence type="ECO:0000256" key="1">
    <source>
        <dbReference type="ARBA" id="ARBA00023015"/>
    </source>
</evidence>
<name>A0A934MI07_9HYPH</name>
<dbReference type="InterPro" id="IPR000835">
    <property type="entry name" value="HTH_MarR-typ"/>
</dbReference>
<evidence type="ECO:0000313" key="5">
    <source>
        <dbReference type="EMBL" id="MBJ3777445.1"/>
    </source>
</evidence>
<organism evidence="5 6">
    <name type="scientific">Acuticoccus mangrovi</name>
    <dbReference type="NCBI Taxonomy" id="2796142"/>
    <lineage>
        <taxon>Bacteria</taxon>
        <taxon>Pseudomonadati</taxon>
        <taxon>Pseudomonadota</taxon>
        <taxon>Alphaproteobacteria</taxon>
        <taxon>Hyphomicrobiales</taxon>
        <taxon>Amorphaceae</taxon>
        <taxon>Acuticoccus</taxon>
    </lineage>
</organism>
<dbReference type="Proteomes" id="UP000609531">
    <property type="component" value="Unassembled WGS sequence"/>
</dbReference>
<evidence type="ECO:0000256" key="2">
    <source>
        <dbReference type="ARBA" id="ARBA00023125"/>
    </source>
</evidence>
<feature type="domain" description="HTH marR-type" evidence="4">
    <location>
        <begin position="14"/>
        <end position="151"/>
    </location>
</feature>
<evidence type="ECO:0000259" key="4">
    <source>
        <dbReference type="PROSITE" id="PS50995"/>
    </source>
</evidence>
<dbReference type="SMART" id="SM00347">
    <property type="entry name" value="HTH_MARR"/>
    <property type="match status" value="1"/>
</dbReference>
<dbReference type="GO" id="GO:0006950">
    <property type="term" value="P:response to stress"/>
    <property type="evidence" value="ECO:0007669"/>
    <property type="project" value="TreeGrafter"/>
</dbReference>
<dbReference type="RefSeq" id="WP_198883346.1">
    <property type="nucleotide sequence ID" value="NZ_JAEKJA010000015.1"/>
</dbReference>
<proteinExistence type="predicted"/>
<dbReference type="AlphaFoldDB" id="A0A934MI07"/>
<dbReference type="PANTHER" id="PTHR33164:SF43">
    <property type="entry name" value="HTH-TYPE TRANSCRIPTIONAL REPRESSOR YETL"/>
    <property type="match status" value="1"/>
</dbReference>
<dbReference type="GO" id="GO:0003700">
    <property type="term" value="F:DNA-binding transcription factor activity"/>
    <property type="evidence" value="ECO:0007669"/>
    <property type="project" value="InterPro"/>
</dbReference>
<comment type="caution">
    <text evidence="5">The sequence shown here is derived from an EMBL/GenBank/DDBJ whole genome shotgun (WGS) entry which is preliminary data.</text>
</comment>
<dbReference type="InterPro" id="IPR036388">
    <property type="entry name" value="WH-like_DNA-bd_sf"/>
</dbReference>
<dbReference type="GO" id="GO:0003677">
    <property type="term" value="F:DNA binding"/>
    <property type="evidence" value="ECO:0007669"/>
    <property type="project" value="UniProtKB-KW"/>
</dbReference>
<gene>
    <name evidence="5" type="ORF">JCR33_17185</name>
</gene>
<dbReference type="InterPro" id="IPR023187">
    <property type="entry name" value="Tscrpt_reg_MarR-type_CS"/>
</dbReference>
<evidence type="ECO:0000256" key="3">
    <source>
        <dbReference type="ARBA" id="ARBA00023163"/>
    </source>
</evidence>
<reference evidence="5" key="1">
    <citation type="submission" date="2020-12" db="EMBL/GenBank/DDBJ databases">
        <title>Bacterial taxonomy.</title>
        <authorList>
            <person name="Pan X."/>
        </authorList>
    </citation>
    <scope>NUCLEOTIDE SEQUENCE</scope>
    <source>
        <strain evidence="5">B2012</strain>
    </source>
</reference>
<keyword evidence="3" id="KW-0804">Transcription</keyword>